<sequence>MQIMNICRRRTRRKSDFMHSNITPSLQWASIAVAHARPQKARDANALLTMESSPQRRIWVFSVVFIPFDVD</sequence>
<protein>
    <submittedName>
        <fullName evidence="1">Uncharacterized protein</fullName>
    </submittedName>
</protein>
<evidence type="ECO:0000313" key="2">
    <source>
        <dbReference type="Proteomes" id="UP000024635"/>
    </source>
</evidence>
<name>A0A016TA08_9BILA</name>
<gene>
    <name evidence="1" type="primary">Acey_s0122.g1083</name>
    <name evidence="1" type="ORF">Y032_0122g1083</name>
</gene>
<evidence type="ECO:0000313" key="1">
    <source>
        <dbReference type="EMBL" id="EYB99500.1"/>
    </source>
</evidence>
<organism evidence="1 2">
    <name type="scientific">Ancylostoma ceylanicum</name>
    <dbReference type="NCBI Taxonomy" id="53326"/>
    <lineage>
        <taxon>Eukaryota</taxon>
        <taxon>Metazoa</taxon>
        <taxon>Ecdysozoa</taxon>
        <taxon>Nematoda</taxon>
        <taxon>Chromadorea</taxon>
        <taxon>Rhabditida</taxon>
        <taxon>Rhabditina</taxon>
        <taxon>Rhabditomorpha</taxon>
        <taxon>Strongyloidea</taxon>
        <taxon>Ancylostomatidae</taxon>
        <taxon>Ancylostomatinae</taxon>
        <taxon>Ancylostoma</taxon>
    </lineage>
</organism>
<reference evidence="2" key="1">
    <citation type="journal article" date="2015" name="Nat. Genet.">
        <title>The genome and transcriptome of the zoonotic hookworm Ancylostoma ceylanicum identify infection-specific gene families.</title>
        <authorList>
            <person name="Schwarz E.M."/>
            <person name="Hu Y."/>
            <person name="Antoshechkin I."/>
            <person name="Miller M.M."/>
            <person name="Sternberg P.W."/>
            <person name="Aroian R.V."/>
        </authorList>
    </citation>
    <scope>NUCLEOTIDE SEQUENCE</scope>
    <source>
        <strain evidence="2">HY135</strain>
    </source>
</reference>
<accession>A0A016TA08</accession>
<comment type="caution">
    <text evidence="1">The sequence shown here is derived from an EMBL/GenBank/DDBJ whole genome shotgun (WGS) entry which is preliminary data.</text>
</comment>
<proteinExistence type="predicted"/>
<keyword evidence="2" id="KW-1185">Reference proteome</keyword>
<dbReference type="AlphaFoldDB" id="A0A016TA08"/>
<dbReference type="Proteomes" id="UP000024635">
    <property type="component" value="Unassembled WGS sequence"/>
</dbReference>
<dbReference type="EMBL" id="JARK01001458">
    <property type="protein sequence ID" value="EYB99500.1"/>
    <property type="molecule type" value="Genomic_DNA"/>
</dbReference>